<evidence type="ECO:0000313" key="2">
    <source>
        <dbReference type="EMBL" id="VEL28068.1"/>
    </source>
</evidence>
<evidence type="ECO:0000313" key="3">
    <source>
        <dbReference type="Proteomes" id="UP000784294"/>
    </source>
</evidence>
<feature type="region of interest" description="Disordered" evidence="1">
    <location>
        <begin position="143"/>
        <end position="169"/>
    </location>
</feature>
<sequence length="244" mass="26959">MSPNRHMLDGTKDKAKEEESEHIEEDEAEQIVGCKSSLLENNFVTGTFEPWQHQWQLDRPIDGPYIMAPFNRFRTLGQYQSVCCQQTNVETSPVDSNDLSYLESHFVPGLTSFPMESCPEFLNCYALQPNSLDININTASEADQAEPPLSADKDALDNGPHLRNSSTSIQSDLINHNISSFKSDAYVEQPPSNSALFSLISPSSPNIHSASSADPHIGLSPSKSLIFSSLVRSNDLPARTTEDL</sequence>
<gene>
    <name evidence="2" type="ORF">PXEA_LOCUS21508</name>
</gene>
<name>A0A3S5CQH0_9PLAT</name>
<reference evidence="2" key="1">
    <citation type="submission" date="2018-11" db="EMBL/GenBank/DDBJ databases">
        <authorList>
            <consortium name="Pathogen Informatics"/>
        </authorList>
    </citation>
    <scope>NUCLEOTIDE SEQUENCE</scope>
</reference>
<proteinExistence type="predicted"/>
<feature type="compositionally biased region" description="Basic and acidic residues" evidence="1">
    <location>
        <begin position="1"/>
        <end position="19"/>
    </location>
</feature>
<dbReference type="AlphaFoldDB" id="A0A3S5CQH0"/>
<comment type="caution">
    <text evidence="2">The sequence shown here is derived from an EMBL/GenBank/DDBJ whole genome shotgun (WGS) entry which is preliminary data.</text>
</comment>
<feature type="region of interest" description="Disordered" evidence="1">
    <location>
        <begin position="1"/>
        <end position="27"/>
    </location>
</feature>
<evidence type="ECO:0000256" key="1">
    <source>
        <dbReference type="SAM" id="MobiDB-lite"/>
    </source>
</evidence>
<accession>A0A3S5CQH0</accession>
<dbReference type="Proteomes" id="UP000784294">
    <property type="component" value="Unassembled WGS sequence"/>
</dbReference>
<protein>
    <submittedName>
        <fullName evidence="2">Uncharacterized protein</fullName>
    </submittedName>
</protein>
<organism evidence="2 3">
    <name type="scientific">Protopolystoma xenopodis</name>
    <dbReference type="NCBI Taxonomy" id="117903"/>
    <lineage>
        <taxon>Eukaryota</taxon>
        <taxon>Metazoa</taxon>
        <taxon>Spiralia</taxon>
        <taxon>Lophotrochozoa</taxon>
        <taxon>Platyhelminthes</taxon>
        <taxon>Monogenea</taxon>
        <taxon>Polyopisthocotylea</taxon>
        <taxon>Polystomatidea</taxon>
        <taxon>Polystomatidae</taxon>
        <taxon>Protopolystoma</taxon>
    </lineage>
</organism>
<dbReference type="EMBL" id="CAAALY010092129">
    <property type="protein sequence ID" value="VEL28068.1"/>
    <property type="molecule type" value="Genomic_DNA"/>
</dbReference>
<keyword evidence="3" id="KW-1185">Reference proteome</keyword>